<keyword evidence="9 10" id="KW-0472">Membrane</keyword>
<evidence type="ECO:0000256" key="6">
    <source>
        <dbReference type="ARBA" id="ARBA00022792"/>
    </source>
</evidence>
<dbReference type="AlphaFoldDB" id="A0AA41VD69"/>
<evidence type="ECO:0000256" key="8">
    <source>
        <dbReference type="ARBA" id="ARBA00023128"/>
    </source>
</evidence>
<dbReference type="Gene3D" id="1.50.40.10">
    <property type="entry name" value="Mitochondrial carrier domain"/>
    <property type="match status" value="1"/>
</dbReference>
<dbReference type="PROSITE" id="PS50920">
    <property type="entry name" value="SOLCAR"/>
    <property type="match status" value="3"/>
</dbReference>
<evidence type="ECO:0008006" key="15">
    <source>
        <dbReference type="Google" id="ProtNLM"/>
    </source>
</evidence>
<evidence type="ECO:0000256" key="9">
    <source>
        <dbReference type="ARBA" id="ARBA00023136"/>
    </source>
</evidence>
<reference evidence="13" key="1">
    <citation type="submission" date="2022-03" db="EMBL/GenBank/DDBJ databases">
        <title>A functionally conserved STORR gene fusion in Papaver species that diverged 16.8 million years ago.</title>
        <authorList>
            <person name="Catania T."/>
        </authorList>
    </citation>
    <scope>NUCLEOTIDE SEQUENCE</scope>
    <source>
        <strain evidence="13">S-191538</strain>
    </source>
</reference>
<feature type="transmembrane region" description="Helical" evidence="12">
    <location>
        <begin position="111"/>
        <end position="128"/>
    </location>
</feature>
<dbReference type="GO" id="GO:1990575">
    <property type="term" value="P:mitochondrial L-ornithine transmembrane transport"/>
    <property type="evidence" value="ECO:0007669"/>
    <property type="project" value="TreeGrafter"/>
</dbReference>
<evidence type="ECO:0000256" key="11">
    <source>
        <dbReference type="RuleBase" id="RU000488"/>
    </source>
</evidence>
<dbReference type="FunFam" id="1.50.40.10:FF:000086">
    <property type="entry name" value="Mitochondrial carrier protein"/>
    <property type="match status" value="1"/>
</dbReference>
<keyword evidence="5" id="KW-0677">Repeat</keyword>
<protein>
    <recommendedName>
        <fullName evidence="15">Mitochondrial arginine transporter BAC1</fullName>
    </recommendedName>
</protein>
<dbReference type="Pfam" id="PF00153">
    <property type="entry name" value="Mito_carr"/>
    <property type="match status" value="3"/>
</dbReference>
<dbReference type="PANTHER" id="PTHR45624:SF15">
    <property type="entry name" value="MITOCHONDRIAL ARGININE TRANSPORTER BAC1"/>
    <property type="match status" value="1"/>
</dbReference>
<comment type="caution">
    <text evidence="13">The sequence shown here is derived from an EMBL/GenBank/DDBJ whole genome shotgun (WGS) entry which is preliminary data.</text>
</comment>
<keyword evidence="3 11" id="KW-0813">Transport</keyword>
<evidence type="ECO:0000313" key="13">
    <source>
        <dbReference type="EMBL" id="MCL7039064.1"/>
    </source>
</evidence>
<keyword evidence="4 10" id="KW-0812">Transmembrane</keyword>
<dbReference type="InterPro" id="IPR050567">
    <property type="entry name" value="Mitochondrial_Carrier"/>
</dbReference>
<keyword evidence="8" id="KW-0496">Mitochondrion</keyword>
<dbReference type="PANTHER" id="PTHR45624">
    <property type="entry name" value="MITOCHONDRIAL BASIC AMINO ACIDS TRANSPORTER-RELATED"/>
    <property type="match status" value="1"/>
</dbReference>
<proteinExistence type="inferred from homology"/>
<evidence type="ECO:0000256" key="5">
    <source>
        <dbReference type="ARBA" id="ARBA00022737"/>
    </source>
</evidence>
<evidence type="ECO:0000256" key="12">
    <source>
        <dbReference type="SAM" id="Phobius"/>
    </source>
</evidence>
<sequence length="314" mass="33819">MRSEIQTSSAYKEYIAGLAGGLATVAVGHPFDTVKVKLQKHNTETHGIKYKNALQCSTRILTNEGVKGLYRGATSSFLGMAVEGSISFGLYSQLKQSLQGELNSSKPQLQAIIPAAASVGSIISFILCPSELVKCRMQVQGTDSLISRNDRYSSTLDCVSKTFKNEGLKGIFRGGSATFLRESVGNSVFFSCYEYSRYYMRLQLDSSLSGHRDQQLKVLTDVGVGIVSGGLAGVAFWLIVLPVDVAKTVIQTAPSTKSSTNPFQILGSIYRKTGFRGCYAGLGPTLARAFPANAAAIVSWELTAKLLGIRPDRD</sequence>
<dbReference type="EMBL" id="JAJJMA010197315">
    <property type="protein sequence ID" value="MCL7039064.1"/>
    <property type="molecule type" value="Genomic_DNA"/>
</dbReference>
<feature type="transmembrane region" description="Helical" evidence="12">
    <location>
        <begin position="69"/>
        <end position="91"/>
    </location>
</feature>
<evidence type="ECO:0000313" key="14">
    <source>
        <dbReference type="Proteomes" id="UP001177140"/>
    </source>
</evidence>
<keyword evidence="7 12" id="KW-1133">Transmembrane helix</keyword>
<comment type="similarity">
    <text evidence="2 11">Belongs to the mitochondrial carrier (TC 2.A.29) family.</text>
</comment>
<dbReference type="InterPro" id="IPR023395">
    <property type="entry name" value="MCP_dom_sf"/>
</dbReference>
<dbReference type="GO" id="GO:0005743">
    <property type="term" value="C:mitochondrial inner membrane"/>
    <property type="evidence" value="ECO:0007669"/>
    <property type="project" value="UniProtKB-SubCell"/>
</dbReference>
<dbReference type="Proteomes" id="UP001177140">
    <property type="component" value="Unassembled WGS sequence"/>
</dbReference>
<name>A0AA41VD69_PAPNU</name>
<feature type="repeat" description="Solcar" evidence="10">
    <location>
        <begin position="220"/>
        <end position="306"/>
    </location>
</feature>
<dbReference type="SUPFAM" id="SSF103506">
    <property type="entry name" value="Mitochondrial carrier"/>
    <property type="match status" value="1"/>
</dbReference>
<keyword evidence="14" id="KW-1185">Reference proteome</keyword>
<dbReference type="GO" id="GO:0000064">
    <property type="term" value="F:L-ornithine transmembrane transporter activity"/>
    <property type="evidence" value="ECO:0007669"/>
    <property type="project" value="TreeGrafter"/>
</dbReference>
<feature type="transmembrane region" description="Helical" evidence="12">
    <location>
        <begin position="218"/>
        <end position="240"/>
    </location>
</feature>
<dbReference type="InterPro" id="IPR018108">
    <property type="entry name" value="MCP_transmembrane"/>
</dbReference>
<gene>
    <name evidence="13" type="ORF">MKW94_027224</name>
</gene>
<feature type="repeat" description="Solcar" evidence="10">
    <location>
        <begin position="107"/>
        <end position="199"/>
    </location>
</feature>
<evidence type="ECO:0000256" key="7">
    <source>
        <dbReference type="ARBA" id="ARBA00022989"/>
    </source>
</evidence>
<evidence type="ECO:0000256" key="4">
    <source>
        <dbReference type="ARBA" id="ARBA00022692"/>
    </source>
</evidence>
<evidence type="ECO:0000256" key="10">
    <source>
        <dbReference type="PROSITE-ProRule" id="PRU00282"/>
    </source>
</evidence>
<evidence type="ECO:0000256" key="1">
    <source>
        <dbReference type="ARBA" id="ARBA00004448"/>
    </source>
</evidence>
<feature type="repeat" description="Solcar" evidence="10">
    <location>
        <begin position="8"/>
        <end position="97"/>
    </location>
</feature>
<evidence type="ECO:0000256" key="2">
    <source>
        <dbReference type="ARBA" id="ARBA00006375"/>
    </source>
</evidence>
<comment type="subcellular location">
    <subcellularLocation>
        <location evidence="1">Mitochondrion inner membrane</location>
        <topology evidence="1">Multi-pass membrane protein</topology>
    </subcellularLocation>
</comment>
<evidence type="ECO:0000256" key="3">
    <source>
        <dbReference type="ARBA" id="ARBA00022448"/>
    </source>
</evidence>
<keyword evidence="6" id="KW-0999">Mitochondrion inner membrane</keyword>
<organism evidence="13 14">
    <name type="scientific">Papaver nudicaule</name>
    <name type="common">Iceland poppy</name>
    <dbReference type="NCBI Taxonomy" id="74823"/>
    <lineage>
        <taxon>Eukaryota</taxon>
        <taxon>Viridiplantae</taxon>
        <taxon>Streptophyta</taxon>
        <taxon>Embryophyta</taxon>
        <taxon>Tracheophyta</taxon>
        <taxon>Spermatophyta</taxon>
        <taxon>Magnoliopsida</taxon>
        <taxon>Ranunculales</taxon>
        <taxon>Papaveraceae</taxon>
        <taxon>Papaveroideae</taxon>
        <taxon>Papaver</taxon>
    </lineage>
</organism>
<accession>A0AA41VD69</accession>